<dbReference type="EMBL" id="DS989854">
    <property type="protein sequence ID" value="EDX74269.1"/>
    <property type="molecule type" value="Genomic_DNA"/>
</dbReference>
<dbReference type="AlphaFoldDB" id="B4VVE1"/>
<organism evidence="1 2">
    <name type="scientific">Coleofasciculus chthonoplastes PCC 7420</name>
    <dbReference type="NCBI Taxonomy" id="118168"/>
    <lineage>
        <taxon>Bacteria</taxon>
        <taxon>Bacillati</taxon>
        <taxon>Cyanobacteriota</taxon>
        <taxon>Cyanophyceae</taxon>
        <taxon>Coleofasciculales</taxon>
        <taxon>Coleofasciculaceae</taxon>
        <taxon>Coleofasciculus</taxon>
    </lineage>
</organism>
<sequence>MSHPLVLCIQSYNYYPPHFLRSHGYKPTEGKMREDTRTLPVFGLSLLLSYTQGGETAQH</sequence>
<evidence type="ECO:0000313" key="1">
    <source>
        <dbReference type="EMBL" id="EDX74269.1"/>
    </source>
</evidence>
<keyword evidence="2" id="KW-1185">Reference proteome</keyword>
<protein>
    <submittedName>
        <fullName evidence="1">Uncharacterized protein</fullName>
    </submittedName>
</protein>
<gene>
    <name evidence="1" type="ORF">MC7420_4254</name>
</gene>
<accession>B4VVE1</accession>
<evidence type="ECO:0000313" key="2">
    <source>
        <dbReference type="Proteomes" id="UP000003835"/>
    </source>
</evidence>
<reference evidence="1 2" key="1">
    <citation type="submission" date="2008-07" db="EMBL/GenBank/DDBJ databases">
        <authorList>
            <person name="Tandeau de Marsac N."/>
            <person name="Ferriera S."/>
            <person name="Johnson J."/>
            <person name="Kravitz S."/>
            <person name="Beeson K."/>
            <person name="Sutton G."/>
            <person name="Rogers Y.-H."/>
            <person name="Friedman R."/>
            <person name="Frazier M."/>
            <person name="Venter J.C."/>
        </authorList>
    </citation>
    <scope>NUCLEOTIDE SEQUENCE [LARGE SCALE GENOMIC DNA]</scope>
    <source>
        <strain evidence="1 2">PCC 7420</strain>
    </source>
</reference>
<dbReference type="HOGENOM" id="CLU_2952429_0_0_3"/>
<name>B4VVE1_9CYAN</name>
<proteinExistence type="predicted"/>
<dbReference type="Proteomes" id="UP000003835">
    <property type="component" value="Unassembled WGS sequence"/>
</dbReference>